<dbReference type="Proteomes" id="UP001500483">
    <property type="component" value="Unassembled WGS sequence"/>
</dbReference>
<feature type="domain" description="GAF" evidence="1">
    <location>
        <begin position="10"/>
        <end position="135"/>
    </location>
</feature>
<dbReference type="InterPro" id="IPR029016">
    <property type="entry name" value="GAF-like_dom_sf"/>
</dbReference>
<keyword evidence="3" id="KW-1185">Reference proteome</keyword>
<dbReference type="SUPFAM" id="SSF55781">
    <property type="entry name" value="GAF domain-like"/>
    <property type="match status" value="1"/>
</dbReference>
<dbReference type="EMBL" id="BAAAYK010000038">
    <property type="protein sequence ID" value="GAA3358087.1"/>
    <property type="molecule type" value="Genomic_DNA"/>
</dbReference>
<organism evidence="2 3">
    <name type="scientific">Saccharopolyspora gregorii</name>
    <dbReference type="NCBI Taxonomy" id="33914"/>
    <lineage>
        <taxon>Bacteria</taxon>
        <taxon>Bacillati</taxon>
        <taxon>Actinomycetota</taxon>
        <taxon>Actinomycetes</taxon>
        <taxon>Pseudonocardiales</taxon>
        <taxon>Pseudonocardiaceae</taxon>
        <taxon>Saccharopolyspora</taxon>
    </lineage>
</organism>
<comment type="caution">
    <text evidence="2">The sequence shown here is derived from an EMBL/GenBank/DDBJ whole genome shotgun (WGS) entry which is preliminary data.</text>
</comment>
<accession>A0ABP6RPK1</accession>
<protein>
    <recommendedName>
        <fullName evidence="1">GAF domain-containing protein</fullName>
    </recommendedName>
</protein>
<reference evidence="3" key="1">
    <citation type="journal article" date="2019" name="Int. J. Syst. Evol. Microbiol.">
        <title>The Global Catalogue of Microorganisms (GCM) 10K type strain sequencing project: providing services to taxonomists for standard genome sequencing and annotation.</title>
        <authorList>
            <consortium name="The Broad Institute Genomics Platform"/>
            <consortium name="The Broad Institute Genome Sequencing Center for Infectious Disease"/>
            <person name="Wu L."/>
            <person name="Ma J."/>
        </authorList>
    </citation>
    <scope>NUCLEOTIDE SEQUENCE [LARGE SCALE GENOMIC DNA]</scope>
    <source>
        <strain evidence="3">JCM 9687</strain>
    </source>
</reference>
<gene>
    <name evidence="2" type="ORF">GCM10020366_28780</name>
</gene>
<dbReference type="RefSeq" id="WP_344927004.1">
    <property type="nucleotide sequence ID" value="NZ_BAAAYK010000038.1"/>
</dbReference>
<sequence length="152" mass="16365">MAAVVDCSALLRAAAPEAASAGVVVVTGGEPDLRCCTDRRARQLDLVQFLLGSGPCVEAARGRTARANTTEIRTHWPDFALCARTLHVHSFLCAPLLLDDEVVATLDLYGDRSYAFDRIDEHRMAGLTGAATAALRRGAAPLAPPRRRRTLR</sequence>
<evidence type="ECO:0000259" key="1">
    <source>
        <dbReference type="Pfam" id="PF13185"/>
    </source>
</evidence>
<dbReference type="Gene3D" id="3.30.450.40">
    <property type="match status" value="1"/>
</dbReference>
<name>A0ABP6RPK1_9PSEU</name>
<dbReference type="InterPro" id="IPR003018">
    <property type="entry name" value="GAF"/>
</dbReference>
<evidence type="ECO:0000313" key="3">
    <source>
        <dbReference type="Proteomes" id="UP001500483"/>
    </source>
</evidence>
<evidence type="ECO:0000313" key="2">
    <source>
        <dbReference type="EMBL" id="GAA3358087.1"/>
    </source>
</evidence>
<dbReference type="Pfam" id="PF13185">
    <property type="entry name" value="GAF_2"/>
    <property type="match status" value="1"/>
</dbReference>
<proteinExistence type="predicted"/>